<keyword evidence="2" id="KW-0472">Membrane</keyword>
<keyword evidence="2" id="KW-0812">Transmembrane</keyword>
<reference evidence="4" key="1">
    <citation type="journal article" date="2013" name="Genetics">
        <title>The draft genome and transcriptome of Panagrellus redivivus are shaped by the harsh demands of a free-living lifestyle.</title>
        <authorList>
            <person name="Srinivasan J."/>
            <person name="Dillman A.R."/>
            <person name="Macchietto M.G."/>
            <person name="Heikkinen L."/>
            <person name="Lakso M."/>
            <person name="Fracchia K.M."/>
            <person name="Antoshechkin I."/>
            <person name="Mortazavi A."/>
            <person name="Wong G."/>
            <person name="Sternberg P.W."/>
        </authorList>
    </citation>
    <scope>NUCLEOTIDE SEQUENCE [LARGE SCALE GENOMIC DNA]</scope>
    <source>
        <strain evidence="4">MT8872</strain>
    </source>
</reference>
<evidence type="ECO:0000313" key="5">
    <source>
        <dbReference type="WBParaSite" id="Pan_g2421.t1"/>
    </source>
</evidence>
<organism evidence="4 5">
    <name type="scientific">Panagrellus redivivus</name>
    <name type="common">Microworm</name>
    <dbReference type="NCBI Taxonomy" id="6233"/>
    <lineage>
        <taxon>Eukaryota</taxon>
        <taxon>Metazoa</taxon>
        <taxon>Ecdysozoa</taxon>
        <taxon>Nematoda</taxon>
        <taxon>Chromadorea</taxon>
        <taxon>Rhabditida</taxon>
        <taxon>Tylenchina</taxon>
        <taxon>Panagrolaimomorpha</taxon>
        <taxon>Panagrolaimoidea</taxon>
        <taxon>Panagrolaimidae</taxon>
        <taxon>Panagrellus</taxon>
    </lineage>
</organism>
<evidence type="ECO:0000313" key="4">
    <source>
        <dbReference type="Proteomes" id="UP000492821"/>
    </source>
</evidence>
<dbReference type="WBParaSite" id="Pan_g2421.t1">
    <property type="protein sequence ID" value="Pan_g2421.t1"/>
    <property type="gene ID" value="Pan_g2421"/>
</dbReference>
<feature type="transmembrane region" description="Helical" evidence="2">
    <location>
        <begin position="183"/>
        <end position="206"/>
    </location>
</feature>
<feature type="signal peptide" evidence="3">
    <location>
        <begin position="1"/>
        <end position="20"/>
    </location>
</feature>
<dbReference type="AlphaFoldDB" id="A0A7E4VSV5"/>
<evidence type="ECO:0000256" key="3">
    <source>
        <dbReference type="SAM" id="SignalP"/>
    </source>
</evidence>
<feature type="region of interest" description="Disordered" evidence="1">
    <location>
        <begin position="237"/>
        <end position="273"/>
    </location>
</feature>
<keyword evidence="3" id="KW-0732">Signal</keyword>
<feature type="compositionally biased region" description="Polar residues" evidence="1">
    <location>
        <begin position="264"/>
        <end position="273"/>
    </location>
</feature>
<reference evidence="5" key="2">
    <citation type="submission" date="2020-10" db="UniProtKB">
        <authorList>
            <consortium name="WormBaseParasite"/>
        </authorList>
    </citation>
    <scope>IDENTIFICATION</scope>
</reference>
<proteinExistence type="predicted"/>
<dbReference type="Proteomes" id="UP000492821">
    <property type="component" value="Unassembled WGS sequence"/>
</dbReference>
<name>A0A7E4VSV5_PANRE</name>
<protein>
    <submittedName>
        <fullName evidence="5">Transmembrane protein 156</fullName>
    </submittedName>
</protein>
<evidence type="ECO:0000256" key="2">
    <source>
        <dbReference type="SAM" id="Phobius"/>
    </source>
</evidence>
<keyword evidence="2" id="KW-1133">Transmembrane helix</keyword>
<accession>A0A7E4VSV5</accession>
<evidence type="ECO:0000256" key="1">
    <source>
        <dbReference type="SAM" id="MobiDB-lite"/>
    </source>
</evidence>
<sequence length="289" mass="32905">MAYWLLTFSLFCAFQACFESTLIPATDTDAVNTITNFRNVQTHSNNTIYCEFIQNGAPTHLSIAVPNSSFNYHIKLTPRKPDVYHTVTFKVLTNLIHSHVPSVSNSFDVKFRPFEEPCDKKSKVFNITFSSENVDNPFTLTVPSEVKFVKEYATITPKTDTFLTFESNEPYYAPSSPRKTWRIVGVSLIALVLVLCACSIACFICYKHHHEMLYLRERYSESNLSWEKDLRMRNVQKRRHPVATETICPSSSDDDSTRESSHSIKSMPSSTEPSNLTLICHLSASKKGF</sequence>
<feature type="chain" id="PRO_5028899569" evidence="3">
    <location>
        <begin position="21"/>
        <end position="289"/>
    </location>
</feature>
<keyword evidence="4" id="KW-1185">Reference proteome</keyword>